<organism evidence="1 2">
    <name type="scientific">Mycena metata</name>
    <dbReference type="NCBI Taxonomy" id="1033252"/>
    <lineage>
        <taxon>Eukaryota</taxon>
        <taxon>Fungi</taxon>
        <taxon>Dikarya</taxon>
        <taxon>Basidiomycota</taxon>
        <taxon>Agaricomycotina</taxon>
        <taxon>Agaricomycetes</taxon>
        <taxon>Agaricomycetidae</taxon>
        <taxon>Agaricales</taxon>
        <taxon>Marasmiineae</taxon>
        <taxon>Mycenaceae</taxon>
        <taxon>Mycena</taxon>
    </lineage>
</organism>
<protein>
    <submittedName>
        <fullName evidence="1">Uncharacterized protein</fullName>
    </submittedName>
</protein>
<evidence type="ECO:0000313" key="1">
    <source>
        <dbReference type="EMBL" id="KAJ7783114.1"/>
    </source>
</evidence>
<name>A0AAD7P0Y3_9AGAR</name>
<dbReference type="EMBL" id="JARKIB010000003">
    <property type="protein sequence ID" value="KAJ7783114.1"/>
    <property type="molecule type" value="Genomic_DNA"/>
</dbReference>
<gene>
    <name evidence="1" type="ORF">B0H16DRAFT_1495406</name>
</gene>
<keyword evidence="2" id="KW-1185">Reference proteome</keyword>
<proteinExistence type="predicted"/>
<dbReference type="Proteomes" id="UP001215598">
    <property type="component" value="Unassembled WGS sequence"/>
</dbReference>
<accession>A0AAD7P0Y3</accession>
<reference evidence="1" key="1">
    <citation type="submission" date="2023-03" db="EMBL/GenBank/DDBJ databases">
        <title>Massive genome expansion in bonnet fungi (Mycena s.s.) driven by repeated elements and novel gene families across ecological guilds.</title>
        <authorList>
            <consortium name="Lawrence Berkeley National Laboratory"/>
            <person name="Harder C.B."/>
            <person name="Miyauchi S."/>
            <person name="Viragh M."/>
            <person name="Kuo A."/>
            <person name="Thoen E."/>
            <person name="Andreopoulos B."/>
            <person name="Lu D."/>
            <person name="Skrede I."/>
            <person name="Drula E."/>
            <person name="Henrissat B."/>
            <person name="Morin E."/>
            <person name="Kohler A."/>
            <person name="Barry K."/>
            <person name="LaButti K."/>
            <person name="Morin E."/>
            <person name="Salamov A."/>
            <person name="Lipzen A."/>
            <person name="Mereny Z."/>
            <person name="Hegedus B."/>
            <person name="Baldrian P."/>
            <person name="Stursova M."/>
            <person name="Weitz H."/>
            <person name="Taylor A."/>
            <person name="Grigoriev I.V."/>
            <person name="Nagy L.G."/>
            <person name="Martin F."/>
            <person name="Kauserud H."/>
        </authorList>
    </citation>
    <scope>NUCLEOTIDE SEQUENCE</scope>
    <source>
        <strain evidence="1">CBHHK182m</strain>
    </source>
</reference>
<evidence type="ECO:0000313" key="2">
    <source>
        <dbReference type="Proteomes" id="UP001215598"/>
    </source>
</evidence>
<dbReference type="AlphaFoldDB" id="A0AAD7P0Y3"/>
<sequence>MLVPPFTAHDANQASTRRWSPSAQANCHWPHNHLWEKDVYDMRTTEILCTAHLQRRHNQLHPARFEYVVHRIFSDTSVARGCRLVSPAAWRGSALVLRRVSWDTVTSCWECGLSSGRIVWVRAPTAPSQRRLDYRSLWEATKWMGNNIWRILRRFARF</sequence>
<comment type="caution">
    <text evidence="1">The sequence shown here is derived from an EMBL/GenBank/DDBJ whole genome shotgun (WGS) entry which is preliminary data.</text>
</comment>